<dbReference type="STRING" id="1348624.GCA_001591545_01812"/>
<keyword evidence="15" id="KW-1185">Reference proteome</keyword>
<proteinExistence type="inferred from homology"/>
<keyword evidence="7 11" id="KW-0521">NADP</keyword>
<dbReference type="InterPro" id="IPR013752">
    <property type="entry name" value="KPA_reductase"/>
</dbReference>
<comment type="similarity">
    <text evidence="3 11">Belongs to the ketopantoate reductase family.</text>
</comment>
<evidence type="ECO:0000259" key="12">
    <source>
        <dbReference type="Pfam" id="PF02558"/>
    </source>
</evidence>
<dbReference type="EMBL" id="LS483476">
    <property type="protein sequence ID" value="SQI60512.1"/>
    <property type="molecule type" value="Genomic_DNA"/>
</dbReference>
<comment type="function">
    <text evidence="1 11">Catalyzes the NADPH-dependent reduction of ketopantoate into pantoic acid.</text>
</comment>
<feature type="domain" description="Ketopantoate reductase C-terminal" evidence="13">
    <location>
        <begin position="177"/>
        <end position="290"/>
    </location>
</feature>
<keyword evidence="8 11" id="KW-0560">Oxidoreductase</keyword>
<accession>A0A2X4WPB5</accession>
<dbReference type="EC" id="1.1.1.169" evidence="4 11"/>
<dbReference type="GO" id="GO:0015940">
    <property type="term" value="P:pantothenate biosynthetic process"/>
    <property type="evidence" value="ECO:0007669"/>
    <property type="project" value="UniProtKB-UniPathway"/>
</dbReference>
<evidence type="ECO:0000259" key="13">
    <source>
        <dbReference type="Pfam" id="PF08546"/>
    </source>
</evidence>
<dbReference type="UniPathway" id="UPA00028">
    <property type="reaction ID" value="UER00004"/>
</dbReference>
<protein>
    <recommendedName>
        <fullName evidence="5 11">2-dehydropantoate 2-reductase</fullName>
        <ecNumber evidence="4 11">1.1.1.169</ecNumber>
    </recommendedName>
    <alternativeName>
        <fullName evidence="9 11">Ketopantoate reductase</fullName>
    </alternativeName>
</protein>
<dbReference type="Gene3D" id="3.40.50.720">
    <property type="entry name" value="NAD(P)-binding Rossmann-like Domain"/>
    <property type="match status" value="1"/>
</dbReference>
<evidence type="ECO:0000256" key="10">
    <source>
        <dbReference type="ARBA" id="ARBA00048793"/>
    </source>
</evidence>
<evidence type="ECO:0000256" key="5">
    <source>
        <dbReference type="ARBA" id="ARBA00019465"/>
    </source>
</evidence>
<dbReference type="Proteomes" id="UP000249134">
    <property type="component" value="Chromosome 1"/>
</dbReference>
<dbReference type="InterPro" id="IPR050838">
    <property type="entry name" value="Ketopantoate_reductase"/>
</dbReference>
<dbReference type="GO" id="GO:0050661">
    <property type="term" value="F:NADP binding"/>
    <property type="evidence" value="ECO:0007669"/>
    <property type="project" value="TreeGrafter"/>
</dbReference>
<dbReference type="AlphaFoldDB" id="A0A2X4WPB5"/>
<comment type="pathway">
    <text evidence="2 11">Cofactor biosynthesis; (R)-pantothenate biosynthesis; (R)-pantoate from 3-methyl-2-oxobutanoate: step 2/2.</text>
</comment>
<evidence type="ECO:0000256" key="7">
    <source>
        <dbReference type="ARBA" id="ARBA00022857"/>
    </source>
</evidence>
<evidence type="ECO:0000256" key="8">
    <source>
        <dbReference type="ARBA" id="ARBA00023002"/>
    </source>
</evidence>
<evidence type="ECO:0000256" key="11">
    <source>
        <dbReference type="RuleBase" id="RU362068"/>
    </source>
</evidence>
<gene>
    <name evidence="14" type="primary">panE</name>
    <name evidence="14" type="ORF">NCTC4824_02764</name>
</gene>
<evidence type="ECO:0000313" key="15">
    <source>
        <dbReference type="Proteomes" id="UP000249134"/>
    </source>
</evidence>
<dbReference type="GO" id="GO:0005737">
    <property type="term" value="C:cytoplasm"/>
    <property type="evidence" value="ECO:0007669"/>
    <property type="project" value="TreeGrafter"/>
</dbReference>
<sequence>MNIGIIGGGAVGLLFAAYYGEQHNVVVYCKRKEQAQKITTEGIKLKYEDNYLVVPVSGKGTMEDLKLQELIIIAVKQHQLESLLPLLRTLPRHIPLLFIQNGMGHVSILQSMLQKSIFVGTIEHGAVRMGDRAVSHNGIGKTNIAVFKGGSTVINTFPLLENPLFPVVFNHDYLEMLEAKLIANAVINPLTTLFRVKNGELITNPSYYEIFKQLYHEILKCFPKWDNHYIDDIIKICVNTSKNTSSMLKDMTEGRKTEIEAILGYIVDKGKKESVDIPVARFVYRAIIGMEIERGIRAK</sequence>
<dbReference type="SUPFAM" id="SSF48179">
    <property type="entry name" value="6-phosphogluconate dehydrogenase C-terminal domain-like"/>
    <property type="match status" value="1"/>
</dbReference>
<feature type="domain" description="Ketopantoate reductase N-terminal" evidence="12">
    <location>
        <begin position="3"/>
        <end position="148"/>
    </location>
</feature>
<dbReference type="InterPro" id="IPR003710">
    <property type="entry name" value="ApbA"/>
</dbReference>
<evidence type="ECO:0000256" key="9">
    <source>
        <dbReference type="ARBA" id="ARBA00032024"/>
    </source>
</evidence>
<dbReference type="PANTHER" id="PTHR43765:SF2">
    <property type="entry name" value="2-DEHYDROPANTOATE 2-REDUCTASE"/>
    <property type="match status" value="1"/>
</dbReference>
<evidence type="ECO:0000256" key="1">
    <source>
        <dbReference type="ARBA" id="ARBA00002919"/>
    </source>
</evidence>
<evidence type="ECO:0000313" key="14">
    <source>
        <dbReference type="EMBL" id="SQI60512.1"/>
    </source>
</evidence>
<evidence type="ECO:0000256" key="4">
    <source>
        <dbReference type="ARBA" id="ARBA00013014"/>
    </source>
</evidence>
<dbReference type="InterPro" id="IPR008927">
    <property type="entry name" value="6-PGluconate_DH-like_C_sf"/>
</dbReference>
<dbReference type="KEGG" id="blen:NCTC4824_02764"/>
<name>A0A2X4WPB5_LEDLE</name>
<dbReference type="NCBIfam" id="NF005093">
    <property type="entry name" value="PRK06522.2-4"/>
    <property type="match status" value="1"/>
</dbReference>
<evidence type="ECO:0000256" key="6">
    <source>
        <dbReference type="ARBA" id="ARBA00022655"/>
    </source>
</evidence>
<dbReference type="GO" id="GO:0008677">
    <property type="term" value="F:2-dehydropantoate 2-reductase activity"/>
    <property type="evidence" value="ECO:0007669"/>
    <property type="project" value="UniProtKB-EC"/>
</dbReference>
<dbReference type="NCBIfam" id="TIGR00745">
    <property type="entry name" value="apbA_panE"/>
    <property type="match status" value="1"/>
</dbReference>
<evidence type="ECO:0000256" key="2">
    <source>
        <dbReference type="ARBA" id="ARBA00004994"/>
    </source>
</evidence>
<dbReference type="InterPro" id="IPR013332">
    <property type="entry name" value="KPR_N"/>
</dbReference>
<dbReference type="PANTHER" id="PTHR43765">
    <property type="entry name" value="2-DEHYDROPANTOATE 2-REDUCTASE-RELATED"/>
    <property type="match status" value="1"/>
</dbReference>
<reference evidence="14 15" key="1">
    <citation type="submission" date="2018-06" db="EMBL/GenBank/DDBJ databases">
        <authorList>
            <consortium name="Pathogen Informatics"/>
            <person name="Doyle S."/>
        </authorList>
    </citation>
    <scope>NUCLEOTIDE SEQUENCE [LARGE SCALE GENOMIC DNA]</scope>
    <source>
        <strain evidence="14 15">NCTC4824</strain>
    </source>
</reference>
<dbReference type="InterPro" id="IPR036291">
    <property type="entry name" value="NAD(P)-bd_dom_sf"/>
</dbReference>
<evidence type="ECO:0000256" key="3">
    <source>
        <dbReference type="ARBA" id="ARBA00007870"/>
    </source>
</evidence>
<keyword evidence="6 11" id="KW-0566">Pantothenate biosynthesis</keyword>
<dbReference type="Gene3D" id="1.10.1040.10">
    <property type="entry name" value="N-(1-d-carboxylethyl)-l-norvaline Dehydrogenase, domain 2"/>
    <property type="match status" value="1"/>
</dbReference>
<dbReference type="Pfam" id="PF02558">
    <property type="entry name" value="ApbA"/>
    <property type="match status" value="1"/>
</dbReference>
<dbReference type="SUPFAM" id="SSF51735">
    <property type="entry name" value="NAD(P)-binding Rossmann-fold domains"/>
    <property type="match status" value="1"/>
</dbReference>
<comment type="catalytic activity">
    <reaction evidence="10 11">
        <text>(R)-pantoate + NADP(+) = 2-dehydropantoate + NADPH + H(+)</text>
        <dbReference type="Rhea" id="RHEA:16233"/>
        <dbReference type="ChEBI" id="CHEBI:11561"/>
        <dbReference type="ChEBI" id="CHEBI:15378"/>
        <dbReference type="ChEBI" id="CHEBI:15980"/>
        <dbReference type="ChEBI" id="CHEBI:57783"/>
        <dbReference type="ChEBI" id="CHEBI:58349"/>
        <dbReference type="EC" id="1.1.1.169"/>
    </reaction>
</comment>
<organism evidence="14 15">
    <name type="scientific">Lederbergia lenta</name>
    <name type="common">Bacillus lentus</name>
    <dbReference type="NCBI Taxonomy" id="1467"/>
    <lineage>
        <taxon>Bacteria</taxon>
        <taxon>Bacillati</taxon>
        <taxon>Bacillota</taxon>
        <taxon>Bacilli</taxon>
        <taxon>Bacillales</taxon>
        <taxon>Bacillaceae</taxon>
        <taxon>Lederbergia</taxon>
    </lineage>
</organism>
<dbReference type="Pfam" id="PF08546">
    <property type="entry name" value="ApbA_C"/>
    <property type="match status" value="1"/>
</dbReference>
<dbReference type="InterPro" id="IPR013328">
    <property type="entry name" value="6PGD_dom2"/>
</dbReference>